<feature type="transmembrane region" description="Helical" evidence="1">
    <location>
        <begin position="9"/>
        <end position="27"/>
    </location>
</feature>
<evidence type="ECO:0000313" key="3">
    <source>
        <dbReference type="Proteomes" id="UP000229370"/>
    </source>
</evidence>
<evidence type="ECO:0000313" key="2">
    <source>
        <dbReference type="EMBL" id="PJC81890.1"/>
    </source>
</evidence>
<organism evidence="2 3">
    <name type="scientific">Candidatus Roizmanbacteria bacterium CG_4_8_14_3_um_filter_36_10</name>
    <dbReference type="NCBI Taxonomy" id="1974834"/>
    <lineage>
        <taxon>Bacteria</taxon>
        <taxon>Candidatus Roizmaniibacteriota</taxon>
    </lineage>
</organism>
<protein>
    <recommendedName>
        <fullName evidence="4">LytR/CpsA/Psr regulator C-terminal domain-containing protein</fullName>
    </recommendedName>
</protein>
<dbReference type="Proteomes" id="UP000229370">
    <property type="component" value="Unassembled WGS sequence"/>
</dbReference>
<evidence type="ECO:0008006" key="4">
    <source>
        <dbReference type="Google" id="ProtNLM"/>
    </source>
</evidence>
<gene>
    <name evidence="2" type="ORF">CO007_02200</name>
</gene>
<sequence length="295" mass="34632">MKKNIKKKNVLYIIFFIILIYFFFINLRDSLFVKKKDRLNILFYNQKTAFYSFGFADGVNYFIPFPADIKVLIPGGFGYYRLGALGKLVELEKKPLLYQKSFSAITSSFLDFYFYPPNNEIFFGKKTPSQIFLPTVKQIWISKSNANLFDKTYIFFLFLMQQKNQFIQLTNLALKENTNEEILDEKLFFDRLIGFFYKKTYRNEEDTVQIIYTKKENNASLLANIIEGEGIRVVDLSYQPATTINKCQIIISEVDLSQTARALNRFFDCPITKGKTGAYDIIFKLGKKEEDWRVE</sequence>
<dbReference type="EMBL" id="PFQK01000042">
    <property type="protein sequence ID" value="PJC81890.1"/>
    <property type="molecule type" value="Genomic_DNA"/>
</dbReference>
<keyword evidence="1" id="KW-0472">Membrane</keyword>
<keyword evidence="1" id="KW-0812">Transmembrane</keyword>
<comment type="caution">
    <text evidence="2">The sequence shown here is derived from an EMBL/GenBank/DDBJ whole genome shotgun (WGS) entry which is preliminary data.</text>
</comment>
<proteinExistence type="predicted"/>
<dbReference type="AlphaFoldDB" id="A0A2M8GMU3"/>
<reference evidence="3" key="1">
    <citation type="submission" date="2017-09" db="EMBL/GenBank/DDBJ databases">
        <title>Depth-based differentiation of microbial function through sediment-hosted aquifers and enrichment of novel symbionts in the deep terrestrial subsurface.</title>
        <authorList>
            <person name="Probst A.J."/>
            <person name="Ladd B."/>
            <person name="Jarett J.K."/>
            <person name="Geller-Mcgrath D.E."/>
            <person name="Sieber C.M.K."/>
            <person name="Emerson J.B."/>
            <person name="Anantharaman K."/>
            <person name="Thomas B.C."/>
            <person name="Malmstrom R."/>
            <person name="Stieglmeier M."/>
            <person name="Klingl A."/>
            <person name="Woyke T."/>
            <person name="Ryan C.M."/>
            <person name="Banfield J.F."/>
        </authorList>
    </citation>
    <scope>NUCLEOTIDE SEQUENCE [LARGE SCALE GENOMIC DNA]</scope>
</reference>
<evidence type="ECO:0000256" key="1">
    <source>
        <dbReference type="SAM" id="Phobius"/>
    </source>
</evidence>
<name>A0A2M8GMU3_9BACT</name>
<accession>A0A2M8GMU3</accession>
<keyword evidence="1" id="KW-1133">Transmembrane helix</keyword>